<proteinExistence type="predicted"/>
<protein>
    <submittedName>
        <fullName evidence="2">Uncharacterized protein</fullName>
    </submittedName>
</protein>
<organism evidence="2 3">
    <name type="scientific">Ceraceosorus bombacis</name>
    <dbReference type="NCBI Taxonomy" id="401625"/>
    <lineage>
        <taxon>Eukaryota</taxon>
        <taxon>Fungi</taxon>
        <taxon>Dikarya</taxon>
        <taxon>Basidiomycota</taxon>
        <taxon>Ustilaginomycotina</taxon>
        <taxon>Exobasidiomycetes</taxon>
        <taxon>Ceraceosorales</taxon>
        <taxon>Ceraceosoraceae</taxon>
        <taxon>Ceraceosorus</taxon>
    </lineage>
</organism>
<evidence type="ECO:0000256" key="1">
    <source>
        <dbReference type="SAM" id="MobiDB-lite"/>
    </source>
</evidence>
<evidence type="ECO:0000313" key="3">
    <source>
        <dbReference type="Proteomes" id="UP000054845"/>
    </source>
</evidence>
<evidence type="ECO:0000313" key="2">
    <source>
        <dbReference type="EMBL" id="CEH17413.1"/>
    </source>
</evidence>
<feature type="region of interest" description="Disordered" evidence="1">
    <location>
        <begin position="116"/>
        <end position="142"/>
    </location>
</feature>
<sequence>MRTNLPVWSVSSWSNACRARRLSTCNLSNLTASEPSLTPSRSTALSLSVSSAARVAQLAPTTLCTCDLLPSASTTAVPSAVQSTLSTSLALLTTSTTRLRESGDWHKPECACELEREEASLPRDLPIDESSRSTKPGGGQNE</sequence>
<name>A0A0P1BMJ9_9BASI</name>
<accession>A0A0P1BMJ9</accession>
<keyword evidence="3" id="KW-1185">Reference proteome</keyword>
<feature type="compositionally biased region" description="Basic and acidic residues" evidence="1">
    <location>
        <begin position="116"/>
        <end position="132"/>
    </location>
</feature>
<reference evidence="2 3" key="1">
    <citation type="submission" date="2014-09" db="EMBL/GenBank/DDBJ databases">
        <authorList>
            <person name="Magalhaes I.L.F."/>
            <person name="Oliveira U."/>
            <person name="Santos F.R."/>
            <person name="Vidigal T.H.D.A."/>
            <person name="Brescovit A.D."/>
            <person name="Santos A.J."/>
        </authorList>
    </citation>
    <scope>NUCLEOTIDE SEQUENCE [LARGE SCALE GENOMIC DNA]</scope>
</reference>
<dbReference type="AlphaFoldDB" id="A0A0P1BMJ9"/>
<dbReference type="EMBL" id="CCYA01000254">
    <property type="protein sequence ID" value="CEH17413.1"/>
    <property type="molecule type" value="Genomic_DNA"/>
</dbReference>
<dbReference type="Proteomes" id="UP000054845">
    <property type="component" value="Unassembled WGS sequence"/>
</dbReference>